<organism evidence="3 4">
    <name type="scientific">Hexamita inflata</name>
    <dbReference type="NCBI Taxonomy" id="28002"/>
    <lineage>
        <taxon>Eukaryota</taxon>
        <taxon>Metamonada</taxon>
        <taxon>Diplomonadida</taxon>
        <taxon>Hexamitidae</taxon>
        <taxon>Hexamitinae</taxon>
        <taxon>Hexamita</taxon>
    </lineage>
</organism>
<dbReference type="Gene3D" id="1.10.220.10">
    <property type="entry name" value="Annexin"/>
    <property type="match status" value="4"/>
</dbReference>
<dbReference type="Pfam" id="PF00191">
    <property type="entry name" value="Annexin"/>
    <property type="match status" value="2"/>
</dbReference>
<evidence type="ECO:0000313" key="3">
    <source>
        <dbReference type="EMBL" id="CAL6026845.1"/>
    </source>
</evidence>
<keyword evidence="2" id="KW-0041">Annexin</keyword>
<name>A0ABP1IYU9_9EUKA</name>
<dbReference type="PROSITE" id="PS51897">
    <property type="entry name" value="ANNEXIN_2"/>
    <property type="match status" value="1"/>
</dbReference>
<evidence type="ECO:0000256" key="2">
    <source>
        <dbReference type="ARBA" id="ARBA00023216"/>
    </source>
</evidence>
<dbReference type="PANTHER" id="PTHR10502">
    <property type="entry name" value="ANNEXIN"/>
    <property type="match status" value="1"/>
</dbReference>
<accession>A0ABP1IYU9</accession>
<protein>
    <submittedName>
        <fullName evidence="3">Annexin_2</fullName>
    </submittedName>
</protein>
<gene>
    <name evidence="3" type="ORF">HINF_LOCUS31038</name>
</gene>
<evidence type="ECO:0000256" key="1">
    <source>
        <dbReference type="ARBA" id="ARBA00022737"/>
    </source>
</evidence>
<dbReference type="EMBL" id="CAXDID020000103">
    <property type="protein sequence ID" value="CAL6026845.1"/>
    <property type="molecule type" value="Genomic_DNA"/>
</dbReference>
<dbReference type="InterPro" id="IPR018502">
    <property type="entry name" value="Annexin_repeat"/>
</dbReference>
<dbReference type="InterPro" id="IPR037104">
    <property type="entry name" value="Annexin_sf"/>
</dbReference>
<proteinExistence type="predicted"/>
<comment type="caution">
    <text evidence="3">The sequence shown here is derived from an EMBL/GenBank/DDBJ whole genome shotgun (WGS) entry which is preliminary data.</text>
</comment>
<keyword evidence="4" id="KW-1185">Reference proteome</keyword>
<dbReference type="Proteomes" id="UP001642409">
    <property type="component" value="Unassembled WGS sequence"/>
</dbReference>
<dbReference type="PANTHER" id="PTHR10502:SF177">
    <property type="entry name" value="ANNEXIN B10"/>
    <property type="match status" value="1"/>
</dbReference>
<reference evidence="3 4" key="1">
    <citation type="submission" date="2024-07" db="EMBL/GenBank/DDBJ databases">
        <authorList>
            <person name="Akdeniz Z."/>
        </authorList>
    </citation>
    <scope>NUCLEOTIDE SEQUENCE [LARGE SCALE GENOMIC DNA]</scope>
</reference>
<evidence type="ECO:0000313" key="4">
    <source>
        <dbReference type="Proteomes" id="UP001642409"/>
    </source>
</evidence>
<sequence>MQSQLEFINEYIPSDFNVSKCSIPNKALFQTSDYMKFAQEIYDSCQFDSFDEQRFLNILLQCTVEDMCKVNHAFLACYGCSISSCITKDCNTNFEKVILGSVQNRYAFWATQIHDTLYQSRVDTHSLGDLIVMADTLDMQAINSEYKNLYSKEVHTDIYDSISKDSCCARFLRAWCNQERSPRNSYDFDAESLHKALNDSYIHEDVLITMFCTTTPCEFRDICEFYQRKYGKTLRETLTHQFSSMTENVCLLAHDYLMDPSNGCAYVIFHSLKCEYNKSRRMINLTVLFRDRYSQFTNRWYQIYGNLKHDLRINGDGWNENVLSQLWNSQ</sequence>
<dbReference type="SUPFAM" id="SSF47874">
    <property type="entry name" value="Annexin"/>
    <property type="match status" value="1"/>
</dbReference>
<keyword evidence="1" id="KW-0677">Repeat</keyword>